<keyword evidence="1" id="KW-0472">Membrane</keyword>
<keyword evidence="2" id="KW-1185">Reference proteome</keyword>
<organism evidence="2 3">
    <name type="scientific">Steinernema glaseri</name>
    <dbReference type="NCBI Taxonomy" id="37863"/>
    <lineage>
        <taxon>Eukaryota</taxon>
        <taxon>Metazoa</taxon>
        <taxon>Ecdysozoa</taxon>
        <taxon>Nematoda</taxon>
        <taxon>Chromadorea</taxon>
        <taxon>Rhabditida</taxon>
        <taxon>Tylenchina</taxon>
        <taxon>Panagrolaimomorpha</taxon>
        <taxon>Strongyloidoidea</taxon>
        <taxon>Steinernematidae</taxon>
        <taxon>Steinernema</taxon>
    </lineage>
</organism>
<evidence type="ECO:0000313" key="3">
    <source>
        <dbReference type="WBParaSite" id="L893_g27212.t1"/>
    </source>
</evidence>
<keyword evidence="1" id="KW-1133">Transmembrane helix</keyword>
<keyword evidence="1" id="KW-0812">Transmembrane</keyword>
<name>A0A1I7ZK54_9BILA</name>
<evidence type="ECO:0000256" key="1">
    <source>
        <dbReference type="SAM" id="Phobius"/>
    </source>
</evidence>
<proteinExistence type="predicted"/>
<dbReference type="PANTHER" id="PTHR31627">
    <property type="entry name" value="SERPENTINE RECEPTOR CLASS GAMMA-RELATED"/>
    <property type="match status" value="1"/>
</dbReference>
<accession>A0A1I7ZK54</accession>
<dbReference type="Gene3D" id="1.20.1070.10">
    <property type="entry name" value="Rhodopsin 7-helix transmembrane proteins"/>
    <property type="match status" value="1"/>
</dbReference>
<reference evidence="3" key="1">
    <citation type="submission" date="2016-11" db="UniProtKB">
        <authorList>
            <consortium name="WormBaseParasite"/>
        </authorList>
    </citation>
    <scope>IDENTIFICATION</scope>
</reference>
<dbReference type="InterPro" id="IPR051119">
    <property type="entry name" value="Nematode_SR-like"/>
</dbReference>
<sequence length="115" mass="13114">MYRIQGIQRKHGVEIRLFLSSFFIFIILSFNAVNQIWTIIASKQGNEEVVMWLNDLSYPFLDVMYSANPWILCVTSSAIREALLRLILPARFCKKGSTVRVVSTTSAVFTAAHSR</sequence>
<dbReference type="WBParaSite" id="L893_g27212.t1">
    <property type="protein sequence ID" value="L893_g27212.t1"/>
    <property type="gene ID" value="L893_g27212"/>
</dbReference>
<dbReference type="AlphaFoldDB" id="A0A1I7ZK54"/>
<feature type="transmembrane region" description="Helical" evidence="1">
    <location>
        <begin position="21"/>
        <end position="40"/>
    </location>
</feature>
<dbReference type="Proteomes" id="UP000095287">
    <property type="component" value="Unplaced"/>
</dbReference>
<protein>
    <submittedName>
        <fullName evidence="3">Serpentine receptor class gamma</fullName>
    </submittedName>
</protein>
<evidence type="ECO:0000313" key="2">
    <source>
        <dbReference type="Proteomes" id="UP000095287"/>
    </source>
</evidence>